<dbReference type="KEGG" id="cle:Clole_2001"/>
<keyword evidence="1" id="KW-0472">Membrane</keyword>
<evidence type="ECO:0000256" key="1">
    <source>
        <dbReference type="SAM" id="Phobius"/>
    </source>
</evidence>
<keyword evidence="1" id="KW-0812">Transmembrane</keyword>
<organism evidence="2 3">
    <name type="scientific">Cellulosilyticum lentocellum (strain ATCC 49066 / DSM 5427 / NCIMB 11756 / RHM5)</name>
    <name type="common">Clostridium lentocellum</name>
    <dbReference type="NCBI Taxonomy" id="642492"/>
    <lineage>
        <taxon>Bacteria</taxon>
        <taxon>Bacillati</taxon>
        <taxon>Bacillota</taxon>
        <taxon>Clostridia</taxon>
        <taxon>Lachnospirales</taxon>
        <taxon>Cellulosilyticaceae</taxon>
        <taxon>Cellulosilyticum</taxon>
    </lineage>
</organism>
<dbReference type="STRING" id="642492.Clole_2001"/>
<dbReference type="Proteomes" id="UP000008467">
    <property type="component" value="Chromosome"/>
</dbReference>
<gene>
    <name evidence="2" type="ordered locus">Clole_2001</name>
</gene>
<dbReference type="EMBL" id="CP002582">
    <property type="protein sequence ID" value="ADZ83716.1"/>
    <property type="molecule type" value="Genomic_DNA"/>
</dbReference>
<reference evidence="2 3" key="1">
    <citation type="journal article" date="2011" name="J. Bacteriol.">
        <title>Complete genome sequence of the cellulose-degrading bacterium Cellulosilyticum lentocellum.</title>
        <authorList>
            <consortium name="US DOE Joint Genome Institute"/>
            <person name="Miller D.A."/>
            <person name="Suen G."/>
            <person name="Bruce D."/>
            <person name="Copeland A."/>
            <person name="Cheng J.F."/>
            <person name="Detter C."/>
            <person name="Goodwin L.A."/>
            <person name="Han C.S."/>
            <person name="Hauser L.J."/>
            <person name="Land M.L."/>
            <person name="Lapidus A."/>
            <person name="Lucas S."/>
            <person name="Meincke L."/>
            <person name="Pitluck S."/>
            <person name="Tapia R."/>
            <person name="Teshima H."/>
            <person name="Woyke T."/>
            <person name="Fox B.G."/>
            <person name="Angert E.R."/>
            <person name="Currie C.R."/>
        </authorList>
    </citation>
    <scope>NUCLEOTIDE SEQUENCE [LARGE SCALE GENOMIC DNA]</scope>
    <source>
        <strain evidence="3">ATCC 49066 / DSM 5427 / NCIMB 11756 / RHM5</strain>
    </source>
</reference>
<evidence type="ECO:0000313" key="3">
    <source>
        <dbReference type="Proteomes" id="UP000008467"/>
    </source>
</evidence>
<proteinExistence type="predicted"/>
<name>F2JPQ6_CELLD</name>
<keyword evidence="1" id="KW-1133">Transmembrane helix</keyword>
<evidence type="ECO:0000313" key="2">
    <source>
        <dbReference type="EMBL" id="ADZ83716.1"/>
    </source>
</evidence>
<sequence length="32" mass="3447">MNLSLVQIASGVVVGIIVLAIYTMNIKKELSE</sequence>
<feature type="transmembrane region" description="Helical" evidence="1">
    <location>
        <begin position="6"/>
        <end position="24"/>
    </location>
</feature>
<dbReference type="HOGENOM" id="CLU_3388705_0_0_9"/>
<protein>
    <submittedName>
        <fullName evidence="2">Uncharacterized protein</fullName>
    </submittedName>
</protein>
<dbReference type="AlphaFoldDB" id="F2JPQ6"/>
<accession>F2JPQ6</accession>
<keyword evidence="3" id="KW-1185">Reference proteome</keyword>